<organism evidence="1 2">
    <name type="scientific">Stegodyphus mimosarum</name>
    <name type="common">African social velvet spider</name>
    <dbReference type="NCBI Taxonomy" id="407821"/>
    <lineage>
        <taxon>Eukaryota</taxon>
        <taxon>Metazoa</taxon>
        <taxon>Ecdysozoa</taxon>
        <taxon>Arthropoda</taxon>
        <taxon>Chelicerata</taxon>
        <taxon>Arachnida</taxon>
        <taxon>Araneae</taxon>
        <taxon>Araneomorphae</taxon>
        <taxon>Entelegynae</taxon>
        <taxon>Eresoidea</taxon>
        <taxon>Eresidae</taxon>
        <taxon>Stegodyphus</taxon>
    </lineage>
</organism>
<sequence>MKLISTTTYLIHARHPLTAISTQILPQKYIFVSKQSHVRIRFANNRRSQNFVRNNC</sequence>
<dbReference type="AlphaFoldDB" id="A0A087SYQ9"/>
<dbReference type="Proteomes" id="UP000054359">
    <property type="component" value="Unassembled WGS sequence"/>
</dbReference>
<reference evidence="1 2" key="1">
    <citation type="submission" date="2013-11" db="EMBL/GenBank/DDBJ databases">
        <title>Genome sequencing of Stegodyphus mimosarum.</title>
        <authorList>
            <person name="Bechsgaard J."/>
        </authorList>
    </citation>
    <scope>NUCLEOTIDE SEQUENCE [LARGE SCALE GENOMIC DNA]</scope>
</reference>
<name>A0A087SYQ9_STEMI</name>
<protein>
    <submittedName>
        <fullName evidence="1">Uncharacterized protein</fullName>
    </submittedName>
</protein>
<gene>
    <name evidence="1" type="ORF">X975_08948</name>
</gene>
<evidence type="ECO:0000313" key="2">
    <source>
        <dbReference type="Proteomes" id="UP000054359"/>
    </source>
</evidence>
<evidence type="ECO:0000313" key="1">
    <source>
        <dbReference type="EMBL" id="KFM57998.1"/>
    </source>
</evidence>
<accession>A0A087SYQ9</accession>
<proteinExistence type="predicted"/>
<keyword evidence="2" id="KW-1185">Reference proteome</keyword>
<feature type="non-terminal residue" evidence="1">
    <location>
        <position position="56"/>
    </location>
</feature>
<dbReference type="EMBL" id="KK112565">
    <property type="protein sequence ID" value="KFM57998.1"/>
    <property type="molecule type" value="Genomic_DNA"/>
</dbReference>